<evidence type="ECO:0000313" key="6">
    <source>
        <dbReference type="Proteomes" id="UP000325004"/>
    </source>
</evidence>
<sequence>MIKARRNAPSRKKETHSHVTVYISASSNNIIMSAFSDKTKAVIAWSSPGVVGFKGARKSTPYASQAAAEDLCNKMSSFGVKSLSIIFKGLGNGRDSAAKTFQARNFSVKTILDRTSFPFNGVKMPRRRRV</sequence>
<dbReference type="NCBIfam" id="NF003698">
    <property type="entry name" value="PRK05309.1"/>
    <property type="match status" value="1"/>
</dbReference>
<keyword evidence="3 4" id="KW-0687">Ribonucleoprotein</keyword>
<dbReference type="GO" id="GO:0003735">
    <property type="term" value="F:structural constituent of ribosome"/>
    <property type="evidence" value="ECO:0007669"/>
    <property type="project" value="InterPro"/>
</dbReference>
<dbReference type="InterPro" id="IPR001971">
    <property type="entry name" value="Ribosomal_uS11"/>
</dbReference>
<name>A0A5C0UFZ2_9PROT</name>
<dbReference type="HAMAP" id="MF_01310">
    <property type="entry name" value="Ribosomal_uS11"/>
    <property type="match status" value="1"/>
</dbReference>
<protein>
    <recommendedName>
        <fullName evidence="4">Small ribosomal subunit protein uS11</fullName>
    </recommendedName>
</protein>
<reference evidence="5 6" key="1">
    <citation type="submission" date="2019-08" db="EMBL/GenBank/DDBJ databases">
        <title>Highly reduced genomes of protist endosymbionts show evolutionary convergence.</title>
        <authorList>
            <person name="George E."/>
            <person name="Husnik F."/>
            <person name="Tashyreva D."/>
            <person name="Prokopchuk G."/>
            <person name="Horak A."/>
            <person name="Kwong W.K."/>
            <person name="Lukes J."/>
            <person name="Keeling P.J."/>
        </authorList>
    </citation>
    <scope>NUCLEOTIDE SEQUENCE [LARGE SCALE GENOMIC DNA]</scope>
    <source>
        <strain evidence="5">1604LC</strain>
    </source>
</reference>
<keyword evidence="2 4" id="KW-0689">Ribosomal protein</keyword>
<comment type="function">
    <text evidence="4">Located on the platform of the 30S subunit, it bridges several disparate RNA helices of the 16S rRNA. Forms part of the Shine-Dalgarno cleft in the 70S ribosome.</text>
</comment>
<dbReference type="KEGG" id="cpri:FZC34_02270"/>
<keyword evidence="4" id="KW-0694">RNA-binding</keyword>
<dbReference type="InterPro" id="IPR036967">
    <property type="entry name" value="Ribosomal_uS11_sf"/>
</dbReference>
<evidence type="ECO:0000313" key="5">
    <source>
        <dbReference type="EMBL" id="QEK38719.1"/>
    </source>
</evidence>
<dbReference type="GO" id="GO:0005840">
    <property type="term" value="C:ribosome"/>
    <property type="evidence" value="ECO:0007669"/>
    <property type="project" value="UniProtKB-KW"/>
</dbReference>
<dbReference type="Gene3D" id="3.30.420.80">
    <property type="entry name" value="Ribosomal protein S11"/>
    <property type="match status" value="1"/>
</dbReference>
<comment type="subunit">
    <text evidence="4">Part of the 30S ribosomal subunit. Interacts with proteins S7 and S18. Binds to IF-3.</text>
</comment>
<dbReference type="SUPFAM" id="SSF53137">
    <property type="entry name" value="Translational machinery components"/>
    <property type="match status" value="1"/>
</dbReference>
<dbReference type="Proteomes" id="UP000325004">
    <property type="component" value="Chromosome"/>
</dbReference>
<dbReference type="PANTHER" id="PTHR11759">
    <property type="entry name" value="40S RIBOSOMAL PROTEIN S14/30S RIBOSOMAL PROTEIN S11"/>
    <property type="match status" value="1"/>
</dbReference>
<dbReference type="GO" id="GO:1990904">
    <property type="term" value="C:ribonucleoprotein complex"/>
    <property type="evidence" value="ECO:0007669"/>
    <property type="project" value="UniProtKB-KW"/>
</dbReference>
<dbReference type="GO" id="GO:0006412">
    <property type="term" value="P:translation"/>
    <property type="evidence" value="ECO:0007669"/>
    <property type="project" value="UniProtKB-UniRule"/>
</dbReference>
<evidence type="ECO:0000256" key="1">
    <source>
        <dbReference type="ARBA" id="ARBA00006194"/>
    </source>
</evidence>
<dbReference type="Pfam" id="PF00411">
    <property type="entry name" value="Ribosomal_S11"/>
    <property type="match status" value="1"/>
</dbReference>
<dbReference type="AlphaFoldDB" id="A0A5C0UFZ2"/>
<dbReference type="RefSeq" id="WP_148971840.1">
    <property type="nucleotide sequence ID" value="NZ_CP043316.1"/>
</dbReference>
<dbReference type="GO" id="GO:0019843">
    <property type="term" value="F:rRNA binding"/>
    <property type="evidence" value="ECO:0007669"/>
    <property type="project" value="UniProtKB-UniRule"/>
</dbReference>
<organism evidence="5 6">
    <name type="scientific">Candidatus Cytomitobacter primus</name>
    <dbReference type="NCBI Taxonomy" id="2066024"/>
    <lineage>
        <taxon>Bacteria</taxon>
        <taxon>Pseudomonadati</taxon>
        <taxon>Pseudomonadota</taxon>
        <taxon>Alphaproteobacteria</taxon>
        <taxon>Holosporales</taxon>
        <taxon>Holosporaceae</taxon>
        <taxon>Candidatus Cytomitobacter</taxon>
    </lineage>
</organism>
<comment type="similarity">
    <text evidence="1 4">Belongs to the universal ribosomal protein uS11 family.</text>
</comment>
<accession>A0A5C0UFZ2</accession>
<dbReference type="OrthoDB" id="9806415at2"/>
<evidence type="ECO:0000256" key="4">
    <source>
        <dbReference type="HAMAP-Rule" id="MF_01310"/>
    </source>
</evidence>
<dbReference type="PIRSF" id="PIRSF002131">
    <property type="entry name" value="Ribosomal_S11"/>
    <property type="match status" value="1"/>
</dbReference>
<dbReference type="EMBL" id="CP043316">
    <property type="protein sequence ID" value="QEK38719.1"/>
    <property type="molecule type" value="Genomic_DNA"/>
</dbReference>
<evidence type="ECO:0000256" key="3">
    <source>
        <dbReference type="ARBA" id="ARBA00023274"/>
    </source>
</evidence>
<keyword evidence="4" id="KW-0699">rRNA-binding</keyword>
<gene>
    <name evidence="4 5" type="primary">rpsK</name>
    <name evidence="5" type="ORF">FZC34_02270</name>
</gene>
<keyword evidence="6" id="KW-1185">Reference proteome</keyword>
<evidence type="ECO:0000256" key="2">
    <source>
        <dbReference type="ARBA" id="ARBA00022980"/>
    </source>
</evidence>
<proteinExistence type="inferred from homology"/>